<dbReference type="Proteomes" id="UP001162501">
    <property type="component" value="Chromosome 5"/>
</dbReference>
<sequence length="129" mass="14627">MRDQPSHEETWILDLCFRDLWALFKAEKERSADGRHLAGVTPGGAVGPRKGPDLRTAFTCPRCWPHESSPELRGLMRRDTVGERQRLRWLLILRRTFLTADHGISPSAPVGYRLGKSIVFRVSPGYSSL</sequence>
<accession>A0ACB0FDG1</accession>
<protein>
    <submittedName>
        <fullName evidence="1">Uncharacterized protein</fullName>
    </submittedName>
</protein>
<gene>
    <name evidence="1" type="ORF">MRATA1EN3_LOCUS21751</name>
</gene>
<organism evidence="1 2">
    <name type="scientific">Rangifer tarandus platyrhynchus</name>
    <name type="common">Svalbard reindeer</name>
    <dbReference type="NCBI Taxonomy" id="3082113"/>
    <lineage>
        <taxon>Eukaryota</taxon>
        <taxon>Metazoa</taxon>
        <taxon>Chordata</taxon>
        <taxon>Craniata</taxon>
        <taxon>Vertebrata</taxon>
        <taxon>Euteleostomi</taxon>
        <taxon>Mammalia</taxon>
        <taxon>Eutheria</taxon>
        <taxon>Laurasiatheria</taxon>
        <taxon>Artiodactyla</taxon>
        <taxon>Ruminantia</taxon>
        <taxon>Pecora</taxon>
        <taxon>Cervidae</taxon>
        <taxon>Odocoileinae</taxon>
        <taxon>Rangifer</taxon>
    </lineage>
</organism>
<evidence type="ECO:0000313" key="2">
    <source>
        <dbReference type="Proteomes" id="UP001162501"/>
    </source>
</evidence>
<proteinExistence type="predicted"/>
<evidence type="ECO:0000313" key="1">
    <source>
        <dbReference type="EMBL" id="CAI9710538.1"/>
    </source>
</evidence>
<dbReference type="EMBL" id="OX596089">
    <property type="protein sequence ID" value="CAI9710538.1"/>
    <property type="molecule type" value="Genomic_DNA"/>
</dbReference>
<reference evidence="1" key="1">
    <citation type="submission" date="2023-05" db="EMBL/GenBank/DDBJ databases">
        <authorList>
            <consortium name="ELIXIR-Norway"/>
        </authorList>
    </citation>
    <scope>NUCLEOTIDE SEQUENCE</scope>
</reference>
<name>A0ACB0FDG1_RANTA</name>